<evidence type="ECO:0000313" key="12">
    <source>
        <dbReference type="Proteomes" id="UP000886876"/>
    </source>
</evidence>
<dbReference type="GO" id="GO:0006515">
    <property type="term" value="P:protein quality control for misfolded or incompletely synthesized proteins"/>
    <property type="evidence" value="ECO:0007669"/>
    <property type="project" value="UniProtKB-UniRule"/>
</dbReference>
<comment type="catalytic activity">
    <reaction evidence="6 8 9">
        <text>an N-acyl-L-alpha-aminoacyl-tRNA + H2O = an N-acyl-L-amino acid + a tRNA + H(+)</text>
        <dbReference type="Rhea" id="RHEA:54448"/>
        <dbReference type="Rhea" id="RHEA-COMP:10123"/>
        <dbReference type="Rhea" id="RHEA-COMP:13883"/>
        <dbReference type="ChEBI" id="CHEBI:15377"/>
        <dbReference type="ChEBI" id="CHEBI:15378"/>
        <dbReference type="ChEBI" id="CHEBI:59874"/>
        <dbReference type="ChEBI" id="CHEBI:78442"/>
        <dbReference type="ChEBI" id="CHEBI:138191"/>
        <dbReference type="EC" id="3.1.1.29"/>
    </reaction>
</comment>
<reference evidence="11" key="2">
    <citation type="journal article" date="2021" name="PeerJ">
        <title>Extensive microbial diversity within the chicken gut microbiome revealed by metagenomics and culture.</title>
        <authorList>
            <person name="Gilroy R."/>
            <person name="Ravi A."/>
            <person name="Getino M."/>
            <person name="Pursley I."/>
            <person name="Horton D.L."/>
            <person name="Alikhan N.F."/>
            <person name="Baker D."/>
            <person name="Gharbi K."/>
            <person name="Hall N."/>
            <person name="Watson M."/>
            <person name="Adriaenssens E.M."/>
            <person name="Foster-Nyarko E."/>
            <person name="Jarju S."/>
            <person name="Secka A."/>
            <person name="Antonio M."/>
            <person name="Oren A."/>
            <person name="Chaudhuri R.R."/>
            <person name="La Ragione R."/>
            <person name="Hildebrand F."/>
            <person name="Pallen M.J."/>
        </authorList>
    </citation>
    <scope>NUCLEOTIDE SEQUENCE</scope>
    <source>
        <strain evidence="11">ChiHecec3B27-6122</strain>
    </source>
</reference>
<dbReference type="InterPro" id="IPR018171">
    <property type="entry name" value="Pept_tRNA_hydro_CS"/>
</dbReference>
<dbReference type="EC" id="3.1.1.29" evidence="1 8"/>
<feature type="binding site" evidence="8">
    <location>
        <position position="23"/>
    </location>
    <ligand>
        <name>tRNA</name>
        <dbReference type="ChEBI" id="CHEBI:17843"/>
    </ligand>
</feature>
<name>A0A9D1G6K4_9FIRM</name>
<evidence type="ECO:0000256" key="6">
    <source>
        <dbReference type="ARBA" id="ARBA00048707"/>
    </source>
</evidence>
<dbReference type="FunFam" id="3.40.50.1470:FF:000001">
    <property type="entry name" value="Peptidyl-tRNA hydrolase"/>
    <property type="match status" value="1"/>
</dbReference>
<evidence type="ECO:0000256" key="4">
    <source>
        <dbReference type="ARBA" id="ARBA00022884"/>
    </source>
</evidence>
<dbReference type="Proteomes" id="UP000886876">
    <property type="component" value="Unassembled WGS sequence"/>
</dbReference>
<dbReference type="InterPro" id="IPR001328">
    <property type="entry name" value="Pept_tRNA_hydro"/>
</dbReference>
<comment type="caution">
    <text evidence="8">Lacks conserved residue(s) required for the propagation of feature annotation.</text>
</comment>
<keyword evidence="4 8" id="KW-0694">RNA-binding</keyword>
<evidence type="ECO:0000256" key="2">
    <source>
        <dbReference type="ARBA" id="ARBA00022555"/>
    </source>
</evidence>
<evidence type="ECO:0000256" key="9">
    <source>
        <dbReference type="RuleBase" id="RU000673"/>
    </source>
</evidence>
<reference evidence="11" key="1">
    <citation type="submission" date="2020-10" db="EMBL/GenBank/DDBJ databases">
        <authorList>
            <person name="Gilroy R."/>
        </authorList>
    </citation>
    <scope>NUCLEOTIDE SEQUENCE</scope>
    <source>
        <strain evidence="11">ChiHecec3B27-6122</strain>
    </source>
</reference>
<evidence type="ECO:0000256" key="7">
    <source>
        <dbReference type="ARBA" id="ARBA00050038"/>
    </source>
</evidence>
<dbReference type="CDD" id="cd00462">
    <property type="entry name" value="PTH"/>
    <property type="match status" value="1"/>
</dbReference>
<feature type="site" description="Discriminates between blocked and unblocked aminoacyl-tRNA" evidence="8">
    <location>
        <position position="18"/>
    </location>
</feature>
<dbReference type="PANTHER" id="PTHR17224">
    <property type="entry name" value="PEPTIDYL-TRNA HYDROLASE"/>
    <property type="match status" value="1"/>
</dbReference>
<feature type="binding site" evidence="8">
    <location>
        <position position="75"/>
    </location>
    <ligand>
        <name>tRNA</name>
        <dbReference type="ChEBI" id="CHEBI:17843"/>
    </ligand>
</feature>
<organism evidence="11 12">
    <name type="scientific">Candidatus Scatomorpha pullistercoris</name>
    <dbReference type="NCBI Taxonomy" id="2840929"/>
    <lineage>
        <taxon>Bacteria</taxon>
        <taxon>Bacillati</taxon>
        <taxon>Bacillota</taxon>
        <taxon>Clostridia</taxon>
        <taxon>Eubacteriales</taxon>
        <taxon>Candidatus Scatomorpha</taxon>
    </lineage>
</organism>
<evidence type="ECO:0000313" key="11">
    <source>
        <dbReference type="EMBL" id="HIS98492.1"/>
    </source>
</evidence>
<dbReference type="SUPFAM" id="SSF53178">
    <property type="entry name" value="Peptidyl-tRNA hydrolase-like"/>
    <property type="match status" value="1"/>
</dbReference>
<comment type="similarity">
    <text evidence="5 8 10">Belongs to the PTH family.</text>
</comment>
<dbReference type="PROSITE" id="PS01195">
    <property type="entry name" value="PEPT_TRNA_HYDROL_1"/>
    <property type="match status" value="1"/>
</dbReference>
<keyword evidence="3 8" id="KW-0378">Hydrolase</keyword>
<dbReference type="HAMAP" id="MF_00083">
    <property type="entry name" value="Pept_tRNA_hydro_bact"/>
    <property type="match status" value="1"/>
</dbReference>
<dbReference type="EMBL" id="DVJS01000270">
    <property type="protein sequence ID" value="HIS98492.1"/>
    <property type="molecule type" value="Genomic_DNA"/>
</dbReference>
<proteinExistence type="inferred from homology"/>
<evidence type="ECO:0000256" key="1">
    <source>
        <dbReference type="ARBA" id="ARBA00013260"/>
    </source>
</evidence>
<evidence type="ECO:0000256" key="10">
    <source>
        <dbReference type="RuleBase" id="RU004320"/>
    </source>
</evidence>
<dbReference type="NCBIfam" id="TIGR00447">
    <property type="entry name" value="pth"/>
    <property type="match status" value="1"/>
</dbReference>
<evidence type="ECO:0000256" key="3">
    <source>
        <dbReference type="ARBA" id="ARBA00022801"/>
    </source>
</evidence>
<feature type="site" description="Stabilizes the basic form of H active site to accept a proton" evidence="8">
    <location>
        <position position="100"/>
    </location>
</feature>
<dbReference type="Pfam" id="PF01195">
    <property type="entry name" value="Pept_tRNA_hydro"/>
    <property type="match status" value="1"/>
</dbReference>
<comment type="subcellular location">
    <subcellularLocation>
        <location evidence="8">Cytoplasm</location>
    </subcellularLocation>
</comment>
<evidence type="ECO:0000256" key="5">
    <source>
        <dbReference type="ARBA" id="ARBA00038063"/>
    </source>
</evidence>
<dbReference type="GO" id="GO:0072344">
    <property type="term" value="P:rescue of stalled ribosome"/>
    <property type="evidence" value="ECO:0007669"/>
    <property type="project" value="UniProtKB-UniRule"/>
</dbReference>
<dbReference type="Gene3D" id="3.40.50.1470">
    <property type="entry name" value="Peptidyl-tRNA hydrolase"/>
    <property type="match status" value="1"/>
</dbReference>
<dbReference type="GO" id="GO:0000049">
    <property type="term" value="F:tRNA binding"/>
    <property type="evidence" value="ECO:0007669"/>
    <property type="project" value="UniProtKB-UniRule"/>
</dbReference>
<dbReference type="PANTHER" id="PTHR17224:SF1">
    <property type="entry name" value="PEPTIDYL-TRNA HYDROLASE"/>
    <property type="match status" value="1"/>
</dbReference>
<evidence type="ECO:0000256" key="8">
    <source>
        <dbReference type="HAMAP-Rule" id="MF_00083"/>
    </source>
</evidence>
<feature type="active site" description="Proton acceptor" evidence="8">
    <location>
        <position position="28"/>
    </location>
</feature>
<dbReference type="GO" id="GO:0005737">
    <property type="term" value="C:cytoplasm"/>
    <property type="evidence" value="ECO:0007669"/>
    <property type="project" value="UniProtKB-SubCell"/>
</dbReference>
<comment type="subunit">
    <text evidence="8">Monomer.</text>
</comment>
<sequence>MLFRERGGAEWIFVFLGNPGPRYAGTRHNAGFMVAEVFAKRLGLKINRAKWRSLTCLAVIGGKKVLLMLPQTLMNLSGEAVGPAAKFYRIPPERVLVFSDEMALPPGSVRIRPSGSAGGHNGLKSVIAALGTEEFPRIRLGVGEPPHEDYDTKDWVLGVPKGKDGELLRDAAVWAADAAECYVTEGPERAMSKYNRKTR</sequence>
<dbReference type="AlphaFoldDB" id="A0A9D1G6K4"/>
<protein>
    <recommendedName>
        <fullName evidence="7 8">Peptidyl-tRNA hydrolase</fullName>
        <shortName evidence="8">Pth</shortName>
        <ecNumber evidence="1 8">3.1.1.29</ecNumber>
    </recommendedName>
</protein>
<dbReference type="InterPro" id="IPR036416">
    <property type="entry name" value="Pept_tRNA_hydro_sf"/>
</dbReference>
<keyword evidence="8" id="KW-0963">Cytoplasm</keyword>
<comment type="function">
    <text evidence="8">Hydrolyzes ribosome-free peptidyl-tRNAs (with 1 or more amino acids incorporated), which drop off the ribosome during protein synthesis, or as a result of ribosome stalling.</text>
</comment>
<comment type="function">
    <text evidence="8">Catalyzes the release of premature peptidyl moieties from peptidyl-tRNA molecules trapped in stalled 50S ribosomal subunits, and thus maintains levels of free tRNAs and 50S ribosomes.</text>
</comment>
<keyword evidence="2 8" id="KW-0820">tRNA-binding</keyword>
<dbReference type="GO" id="GO:0004045">
    <property type="term" value="F:peptidyl-tRNA hydrolase activity"/>
    <property type="evidence" value="ECO:0007669"/>
    <property type="project" value="UniProtKB-UniRule"/>
</dbReference>
<gene>
    <name evidence="8" type="primary">pth</name>
    <name evidence="11" type="ORF">IAD42_11000</name>
</gene>
<dbReference type="PROSITE" id="PS01196">
    <property type="entry name" value="PEPT_TRNA_HYDROL_2"/>
    <property type="match status" value="1"/>
</dbReference>
<feature type="binding site" evidence="8">
    <location>
        <position position="121"/>
    </location>
    <ligand>
        <name>tRNA</name>
        <dbReference type="ChEBI" id="CHEBI:17843"/>
    </ligand>
</feature>
<accession>A0A9D1G6K4</accession>
<comment type="caution">
    <text evidence="11">The sequence shown here is derived from an EMBL/GenBank/DDBJ whole genome shotgun (WGS) entry which is preliminary data.</text>
</comment>